<reference evidence="1 2" key="1">
    <citation type="journal article" date="2023" name="BMC Biol.">
        <title>The compact genome of the sponge Oopsacas minuta (Hexactinellida) is lacking key metazoan core genes.</title>
        <authorList>
            <person name="Santini S."/>
            <person name="Schenkelaars Q."/>
            <person name="Jourda C."/>
            <person name="Duchesne M."/>
            <person name="Belahbib H."/>
            <person name="Rocher C."/>
            <person name="Selva M."/>
            <person name="Riesgo A."/>
            <person name="Vervoort M."/>
            <person name="Leys S.P."/>
            <person name="Kodjabachian L."/>
            <person name="Le Bivic A."/>
            <person name="Borchiellini C."/>
            <person name="Claverie J.M."/>
            <person name="Renard E."/>
        </authorList>
    </citation>
    <scope>NUCLEOTIDE SEQUENCE [LARGE SCALE GENOMIC DNA]</scope>
    <source>
        <strain evidence="1">SPO-2</strain>
    </source>
</reference>
<proteinExistence type="predicted"/>
<organism evidence="1 2">
    <name type="scientific">Oopsacas minuta</name>
    <dbReference type="NCBI Taxonomy" id="111878"/>
    <lineage>
        <taxon>Eukaryota</taxon>
        <taxon>Metazoa</taxon>
        <taxon>Porifera</taxon>
        <taxon>Hexactinellida</taxon>
        <taxon>Hexasterophora</taxon>
        <taxon>Lyssacinosida</taxon>
        <taxon>Leucopsacidae</taxon>
        <taxon>Oopsacas</taxon>
    </lineage>
</organism>
<dbReference type="AlphaFoldDB" id="A0AAV7JH50"/>
<protein>
    <submittedName>
        <fullName evidence="1">Uncharacterized protein</fullName>
    </submittedName>
</protein>
<dbReference type="Proteomes" id="UP001165289">
    <property type="component" value="Unassembled WGS sequence"/>
</dbReference>
<sequence length="116" mass="13662">MLTSPKIVAKYESNPQFLSRVLFYRSEGTKYVLQDQIPKIALYRVLEFPEVPPQLCRLSRVEQRLVASRPEFMNISSVDRERQLGLYGMVKNLPVRTEQIVKYLLRNFLETQTIQL</sequence>
<keyword evidence="2" id="KW-1185">Reference proteome</keyword>
<evidence type="ECO:0000313" key="2">
    <source>
        <dbReference type="Proteomes" id="UP001165289"/>
    </source>
</evidence>
<dbReference type="EMBL" id="JAKMXF010000332">
    <property type="protein sequence ID" value="KAI6648166.1"/>
    <property type="molecule type" value="Genomic_DNA"/>
</dbReference>
<gene>
    <name evidence="1" type="ORF">LOD99_11975</name>
</gene>
<accession>A0AAV7JH50</accession>
<evidence type="ECO:0000313" key="1">
    <source>
        <dbReference type="EMBL" id="KAI6648166.1"/>
    </source>
</evidence>
<name>A0AAV7JH50_9METZ</name>
<comment type="caution">
    <text evidence="1">The sequence shown here is derived from an EMBL/GenBank/DDBJ whole genome shotgun (WGS) entry which is preliminary data.</text>
</comment>